<dbReference type="GeneID" id="25145903"/>
<keyword evidence="4" id="KW-1185">Reference proteome</keyword>
<feature type="region of interest" description="Disordered" evidence="1">
    <location>
        <begin position="1"/>
        <end position="23"/>
    </location>
</feature>
<reference evidence="3 4" key="1">
    <citation type="submission" date="2014-01" db="EMBL/GenBank/DDBJ databases">
        <authorList>
            <consortium name="DOE Joint Genome Institute"/>
            <person name="Anderson I."/>
            <person name="Huntemann M."/>
            <person name="Han J."/>
            <person name="Chen A."/>
            <person name="Kyrpides N."/>
            <person name="Mavromatis K."/>
            <person name="Markowitz V."/>
            <person name="Palaniappan K."/>
            <person name="Ivanova N."/>
            <person name="Schaumberg A."/>
            <person name="Pati A."/>
            <person name="Liolios K."/>
            <person name="Nordberg H.P."/>
            <person name="Cantor M.N."/>
            <person name="Hua S.X."/>
            <person name="Woyke T."/>
        </authorList>
    </citation>
    <scope>NUCLEOTIDE SEQUENCE [LARGE SCALE GENOMIC DNA]</scope>
    <source>
        <strain evidence="3 4">XH-48</strain>
    </source>
</reference>
<sequence length="93" mass="10107">MSEPDREPAEKPTQDEQTAEREGKQLIRSGIGIAVVSIVILLALVLALMQASGLVDLLEPFAETETQQWGVFFVIALAVIALAAWSWNSIASR</sequence>
<dbReference type="eggNOG" id="arCOG10765">
    <property type="taxonomic scope" value="Archaea"/>
</dbReference>
<proteinExistence type="predicted"/>
<name>W0JN92_9EURY</name>
<keyword evidence="2" id="KW-1133">Transmembrane helix</keyword>
<evidence type="ECO:0000313" key="4">
    <source>
        <dbReference type="Proteomes" id="UP000019024"/>
    </source>
</evidence>
<dbReference type="RefSeq" id="WP_049953296.1">
    <property type="nucleotide sequence ID" value="NZ_CP007055.1"/>
</dbReference>
<accession>W0JN92</accession>
<gene>
    <name evidence="3" type="ORF">HALLA_15910</name>
</gene>
<organism evidence="3 4">
    <name type="scientific">Halostagnicola larsenii XH-48</name>
    <dbReference type="NCBI Taxonomy" id="797299"/>
    <lineage>
        <taxon>Archaea</taxon>
        <taxon>Methanobacteriati</taxon>
        <taxon>Methanobacteriota</taxon>
        <taxon>Stenosarchaea group</taxon>
        <taxon>Halobacteria</taxon>
        <taxon>Halobacteriales</taxon>
        <taxon>Natrialbaceae</taxon>
        <taxon>Halostagnicola</taxon>
    </lineage>
</organism>
<keyword evidence="2" id="KW-0812">Transmembrane</keyword>
<feature type="transmembrane region" description="Helical" evidence="2">
    <location>
        <begin position="69"/>
        <end position="87"/>
    </location>
</feature>
<dbReference type="AlphaFoldDB" id="W0JN92"/>
<keyword evidence="2" id="KW-0472">Membrane</keyword>
<feature type="transmembrane region" description="Helical" evidence="2">
    <location>
        <begin position="31"/>
        <end position="49"/>
    </location>
</feature>
<protein>
    <submittedName>
        <fullName evidence="3">Uncharacterized protein</fullName>
    </submittedName>
</protein>
<dbReference type="HOGENOM" id="CLU_172271_0_0_2"/>
<evidence type="ECO:0000313" key="3">
    <source>
        <dbReference type="EMBL" id="AHG00064.1"/>
    </source>
</evidence>
<evidence type="ECO:0000256" key="2">
    <source>
        <dbReference type="SAM" id="Phobius"/>
    </source>
</evidence>
<dbReference type="EMBL" id="CP007055">
    <property type="protein sequence ID" value="AHG00064.1"/>
    <property type="molecule type" value="Genomic_DNA"/>
</dbReference>
<dbReference type="KEGG" id="hlr:HALLA_15910"/>
<dbReference type="STRING" id="797299.HALLA_15910"/>
<evidence type="ECO:0000256" key="1">
    <source>
        <dbReference type="SAM" id="MobiDB-lite"/>
    </source>
</evidence>
<dbReference type="Proteomes" id="UP000019024">
    <property type="component" value="Chromosome"/>
</dbReference>